<reference evidence="2 3" key="1">
    <citation type="submission" date="2016-10" db="EMBL/GenBank/DDBJ databases">
        <authorList>
            <person name="de Groot N.N."/>
        </authorList>
    </citation>
    <scope>NUCLEOTIDE SEQUENCE [LARGE SCALE GENOMIC DNA]</scope>
    <source>
        <strain evidence="2 3">DSM 23553</strain>
    </source>
</reference>
<dbReference type="STRING" id="390640.SAMN04488034_1019"/>
<evidence type="ECO:0000256" key="1">
    <source>
        <dbReference type="SAM" id="Phobius"/>
    </source>
</evidence>
<feature type="transmembrane region" description="Helical" evidence="1">
    <location>
        <begin position="50"/>
        <end position="68"/>
    </location>
</feature>
<dbReference type="AlphaFoldDB" id="A0A1H5GV41"/>
<keyword evidence="1" id="KW-1133">Transmembrane helix</keyword>
<sequence length="108" mass="13582">MFVVVNKFILARHFDGVVLWPFIVLKREELKKNPVFMNHERIHLKQQVEMLLIFFFIWYFFEYFIRLIKYRDSYKAYSRICFEREAYANEKDLGYITNRKFWAFLKYL</sequence>
<organism evidence="2 3">
    <name type="scientific">Salinimicrobium catena</name>
    <dbReference type="NCBI Taxonomy" id="390640"/>
    <lineage>
        <taxon>Bacteria</taxon>
        <taxon>Pseudomonadati</taxon>
        <taxon>Bacteroidota</taxon>
        <taxon>Flavobacteriia</taxon>
        <taxon>Flavobacteriales</taxon>
        <taxon>Flavobacteriaceae</taxon>
        <taxon>Salinimicrobium</taxon>
    </lineage>
</organism>
<evidence type="ECO:0008006" key="4">
    <source>
        <dbReference type="Google" id="ProtNLM"/>
    </source>
</evidence>
<evidence type="ECO:0000313" key="3">
    <source>
        <dbReference type="Proteomes" id="UP000199448"/>
    </source>
</evidence>
<keyword evidence="1" id="KW-0472">Membrane</keyword>
<dbReference type="Proteomes" id="UP000199448">
    <property type="component" value="Unassembled WGS sequence"/>
</dbReference>
<keyword evidence="3" id="KW-1185">Reference proteome</keyword>
<accession>A0A1H5GV41</accession>
<dbReference type="EMBL" id="FNUG01000001">
    <property type="protein sequence ID" value="SEE19540.1"/>
    <property type="molecule type" value="Genomic_DNA"/>
</dbReference>
<keyword evidence="1" id="KW-0812">Transmembrane</keyword>
<evidence type="ECO:0000313" key="2">
    <source>
        <dbReference type="EMBL" id="SEE19540.1"/>
    </source>
</evidence>
<protein>
    <recommendedName>
        <fullName evidence="4">Peptidase M56 domain-containing protein</fullName>
    </recommendedName>
</protein>
<proteinExistence type="predicted"/>
<dbReference type="OrthoDB" id="1027344at2"/>
<dbReference type="RefSeq" id="WP_093110514.1">
    <property type="nucleotide sequence ID" value="NZ_FNGG01000001.1"/>
</dbReference>
<gene>
    <name evidence="2" type="ORF">SAMN04488034_1019</name>
</gene>
<name>A0A1H5GV41_9FLAO</name>